<feature type="transmembrane region" description="Helical" evidence="7">
    <location>
        <begin position="157"/>
        <end position="180"/>
    </location>
</feature>
<keyword evidence="9" id="KW-1185">Reference proteome</keyword>
<feature type="transmembrane region" description="Helical" evidence="7">
    <location>
        <begin position="40"/>
        <end position="65"/>
    </location>
</feature>
<keyword evidence="2" id="KW-1003">Cell membrane</keyword>
<comment type="subcellular location">
    <subcellularLocation>
        <location evidence="1">Cell membrane</location>
        <topology evidence="1">Multi-pass membrane protein</topology>
    </subcellularLocation>
</comment>
<sequence length="216" mass="24188">MISFELMSIFMLLALLSYLTPGPDWAVISKGVFRSKKEGMLTAFGVQSGLFFHLVLGSLGATVILTTSKTAFSILQIIGAFYLVYLGGSGLREIYLNRNQQQLIVAPQNVIKQSKQKRNPFLIGLLANIFNPKVAIFFISILPQFINPSLPPLRQVIILGMIDIIIGVFWWILFVYALYYIQNVFLKGNAQVIIESITNVFLLLFGIVMLVSAFFI</sequence>
<dbReference type="HOGENOM" id="CLU_079569_3_0_6"/>
<keyword evidence="5 7" id="KW-1133">Transmembrane helix</keyword>
<dbReference type="Proteomes" id="UP000032735">
    <property type="component" value="Chromosome"/>
</dbReference>
<evidence type="ECO:0000256" key="6">
    <source>
        <dbReference type="ARBA" id="ARBA00023136"/>
    </source>
</evidence>
<evidence type="ECO:0000256" key="4">
    <source>
        <dbReference type="ARBA" id="ARBA00022970"/>
    </source>
</evidence>
<evidence type="ECO:0000313" key="9">
    <source>
        <dbReference type="Proteomes" id="UP000032735"/>
    </source>
</evidence>
<dbReference type="InterPro" id="IPR001123">
    <property type="entry name" value="LeuE-type"/>
</dbReference>
<keyword evidence="4" id="KW-0813">Transport</keyword>
<feature type="transmembrane region" description="Helical" evidence="7">
    <location>
        <begin position="192"/>
        <end position="215"/>
    </location>
</feature>
<dbReference type="STRING" id="1354304.XPG1_3241"/>
<evidence type="ECO:0000256" key="5">
    <source>
        <dbReference type="ARBA" id="ARBA00022989"/>
    </source>
</evidence>
<keyword evidence="4" id="KW-0029">Amino-acid transport</keyword>
<dbReference type="Pfam" id="PF01810">
    <property type="entry name" value="LysE"/>
    <property type="match status" value="1"/>
</dbReference>
<dbReference type="OrthoDB" id="581870at2"/>
<protein>
    <submittedName>
        <fullName evidence="8">Putative transporter protein</fullName>
    </submittedName>
</protein>
<evidence type="ECO:0000313" key="8">
    <source>
        <dbReference type="EMBL" id="CDG22877.1"/>
    </source>
</evidence>
<gene>
    <name evidence="8" type="ORF">XPG1_3241</name>
</gene>
<proteinExistence type="predicted"/>
<dbReference type="PANTHER" id="PTHR30086:SF20">
    <property type="entry name" value="ARGININE EXPORTER PROTEIN ARGO-RELATED"/>
    <property type="match status" value="1"/>
</dbReference>
<dbReference type="RefSeq" id="WP_045959721.1">
    <property type="nucleotide sequence ID" value="NZ_FO704551.1"/>
</dbReference>
<keyword evidence="3 7" id="KW-0812">Transmembrane</keyword>
<evidence type="ECO:0000256" key="1">
    <source>
        <dbReference type="ARBA" id="ARBA00004651"/>
    </source>
</evidence>
<accession>A0A068R6I3</accession>
<dbReference type="EMBL" id="FO704551">
    <property type="protein sequence ID" value="CDG22877.1"/>
    <property type="molecule type" value="Genomic_DNA"/>
</dbReference>
<keyword evidence="6 7" id="KW-0472">Membrane</keyword>
<dbReference type="GO" id="GO:0005886">
    <property type="term" value="C:plasma membrane"/>
    <property type="evidence" value="ECO:0007669"/>
    <property type="project" value="UniProtKB-SubCell"/>
</dbReference>
<feature type="transmembrane region" description="Helical" evidence="7">
    <location>
        <begin position="71"/>
        <end position="91"/>
    </location>
</feature>
<dbReference type="AlphaFoldDB" id="A0A068R6I3"/>
<dbReference type="GO" id="GO:0015171">
    <property type="term" value="F:amino acid transmembrane transporter activity"/>
    <property type="evidence" value="ECO:0007669"/>
    <property type="project" value="TreeGrafter"/>
</dbReference>
<dbReference type="KEGG" id="xpo:XPG1_3241"/>
<evidence type="ECO:0000256" key="2">
    <source>
        <dbReference type="ARBA" id="ARBA00022475"/>
    </source>
</evidence>
<feature type="transmembrane region" description="Helical" evidence="7">
    <location>
        <begin position="6"/>
        <end position="28"/>
    </location>
</feature>
<feature type="transmembrane region" description="Helical" evidence="7">
    <location>
        <begin position="121"/>
        <end position="145"/>
    </location>
</feature>
<dbReference type="PANTHER" id="PTHR30086">
    <property type="entry name" value="ARGININE EXPORTER PROTEIN ARGO"/>
    <property type="match status" value="1"/>
</dbReference>
<name>A0A068R6I3_9GAMM</name>
<dbReference type="PIRSF" id="PIRSF006324">
    <property type="entry name" value="LeuE"/>
    <property type="match status" value="1"/>
</dbReference>
<evidence type="ECO:0000256" key="3">
    <source>
        <dbReference type="ARBA" id="ARBA00022692"/>
    </source>
</evidence>
<organism evidence="8 9">
    <name type="scientific">Xenorhabdus poinarii G6</name>
    <dbReference type="NCBI Taxonomy" id="1354304"/>
    <lineage>
        <taxon>Bacteria</taxon>
        <taxon>Pseudomonadati</taxon>
        <taxon>Pseudomonadota</taxon>
        <taxon>Gammaproteobacteria</taxon>
        <taxon>Enterobacterales</taxon>
        <taxon>Morganellaceae</taxon>
        <taxon>Xenorhabdus</taxon>
    </lineage>
</organism>
<reference evidence="8 9" key="1">
    <citation type="submission" date="2013-07" db="EMBL/GenBank/DDBJ databases">
        <authorList>
            <person name="Genoscope - CEA"/>
        </authorList>
    </citation>
    <scope>NUCLEOTIDE SEQUENCE [LARGE SCALE GENOMIC DNA]</scope>
    <source>
        <strain evidence="8 9">G6</strain>
    </source>
</reference>
<evidence type="ECO:0000256" key="7">
    <source>
        <dbReference type="SAM" id="Phobius"/>
    </source>
</evidence>